<feature type="active site" description="Charge relay system" evidence="7">
    <location>
        <position position="178"/>
    </location>
</feature>
<evidence type="ECO:0000256" key="6">
    <source>
        <dbReference type="ARBA" id="ARBA00022825"/>
    </source>
</evidence>
<evidence type="ECO:0000256" key="8">
    <source>
        <dbReference type="RuleBase" id="RU003355"/>
    </source>
</evidence>
<proteinExistence type="inferred from homology"/>
<dbReference type="PROSITE" id="PS51892">
    <property type="entry name" value="SUBTILASE"/>
    <property type="match status" value="1"/>
</dbReference>
<name>A0ABW7Q3W3_9MICO</name>
<dbReference type="InterPro" id="IPR037045">
    <property type="entry name" value="S8pro/Inhibitor_I9_sf"/>
</dbReference>
<dbReference type="Gene3D" id="2.60.40.2310">
    <property type="match status" value="1"/>
</dbReference>
<evidence type="ECO:0000313" key="15">
    <source>
        <dbReference type="EMBL" id="MFH8249529.1"/>
    </source>
</evidence>
<feature type="signal peptide" evidence="10">
    <location>
        <begin position="1"/>
        <end position="33"/>
    </location>
</feature>
<feature type="compositionally biased region" description="Basic and acidic residues" evidence="9">
    <location>
        <begin position="256"/>
        <end position="265"/>
    </location>
</feature>
<keyword evidence="4 10" id="KW-0732">Signal</keyword>
<feature type="domain" description="PA" evidence="12">
    <location>
        <begin position="419"/>
        <end position="496"/>
    </location>
</feature>
<dbReference type="InterPro" id="IPR015500">
    <property type="entry name" value="Peptidase_S8_subtilisin-rel"/>
</dbReference>
<evidence type="ECO:0000259" key="14">
    <source>
        <dbReference type="Pfam" id="PF17766"/>
    </source>
</evidence>
<feature type="active site" description="Charge relay system" evidence="7">
    <location>
        <position position="264"/>
    </location>
</feature>
<dbReference type="Gene3D" id="3.40.50.200">
    <property type="entry name" value="Peptidase S8/S53 domain"/>
    <property type="match status" value="1"/>
</dbReference>
<dbReference type="PROSITE" id="PS00136">
    <property type="entry name" value="SUBTILASE_ASP"/>
    <property type="match status" value="1"/>
</dbReference>
<feature type="domain" description="Subtilisin-like protease fibronectin type-III" evidence="14">
    <location>
        <begin position="675"/>
        <end position="767"/>
    </location>
</feature>
<reference evidence="15 16" key="1">
    <citation type="submission" date="2024-09" db="EMBL/GenBank/DDBJ databases">
        <authorList>
            <person name="Pan X."/>
        </authorList>
    </citation>
    <scope>NUCLEOTIDE SEQUENCE [LARGE SCALE GENOMIC DNA]</scope>
    <source>
        <strain evidence="15 16">B2969</strain>
    </source>
</reference>
<dbReference type="InterPro" id="IPR023827">
    <property type="entry name" value="Peptidase_S8_Asp-AS"/>
</dbReference>
<evidence type="ECO:0000256" key="1">
    <source>
        <dbReference type="ARBA" id="ARBA00011073"/>
    </source>
</evidence>
<dbReference type="RefSeq" id="WP_396639463.1">
    <property type="nucleotide sequence ID" value="NZ_JBIQWL010000001.1"/>
</dbReference>
<feature type="domain" description="Peptidase S8/S53" evidence="11">
    <location>
        <begin position="169"/>
        <end position="633"/>
    </location>
</feature>
<evidence type="ECO:0000256" key="10">
    <source>
        <dbReference type="SAM" id="SignalP"/>
    </source>
</evidence>
<feature type="active site" description="Charge relay system" evidence="7">
    <location>
        <position position="580"/>
    </location>
</feature>
<dbReference type="PANTHER" id="PTHR10795">
    <property type="entry name" value="PROPROTEIN CONVERTASE SUBTILISIN/KEXIN"/>
    <property type="match status" value="1"/>
</dbReference>
<dbReference type="Pfam" id="PF02225">
    <property type="entry name" value="PA"/>
    <property type="match status" value="1"/>
</dbReference>
<keyword evidence="6 7" id="KW-0720">Serine protease</keyword>
<accession>A0ABW7Q3W3</accession>
<organism evidence="15 16">
    <name type="scientific">Microbacterium alkaliflavum</name>
    <dbReference type="NCBI Taxonomy" id="3248839"/>
    <lineage>
        <taxon>Bacteria</taxon>
        <taxon>Bacillati</taxon>
        <taxon>Actinomycetota</taxon>
        <taxon>Actinomycetes</taxon>
        <taxon>Micrococcales</taxon>
        <taxon>Microbacteriaceae</taxon>
        <taxon>Microbacterium</taxon>
    </lineage>
</organism>
<keyword evidence="2" id="KW-0964">Secreted</keyword>
<keyword evidence="3 7" id="KW-0645">Protease</keyword>
<dbReference type="InterPro" id="IPR041469">
    <property type="entry name" value="Subtilisin-like_FN3"/>
</dbReference>
<dbReference type="InterPro" id="IPR006311">
    <property type="entry name" value="TAT_signal"/>
</dbReference>
<dbReference type="Pfam" id="PF17766">
    <property type="entry name" value="fn3_6"/>
    <property type="match status" value="1"/>
</dbReference>
<dbReference type="CDD" id="cd02120">
    <property type="entry name" value="PA_subtilisin_like"/>
    <property type="match status" value="1"/>
</dbReference>
<comment type="similarity">
    <text evidence="1 7 8">Belongs to the peptidase S8 family.</text>
</comment>
<evidence type="ECO:0000313" key="16">
    <source>
        <dbReference type="Proteomes" id="UP001610861"/>
    </source>
</evidence>
<dbReference type="InterPro" id="IPR000209">
    <property type="entry name" value="Peptidase_S8/S53_dom"/>
</dbReference>
<sequence length="975" mass="97088">MSVSPSALFRRSALAIGAAAALVATAIAGPAAASVPAAAPAGGSYIVRLDAPAMATYAGGIQGLTATAPASGDQLDVLTDAAKRYRSYLTEAQNRIAGLVGATISYSYTVALNGFSAKLTAAQAAALAALPGVAEVDADELRHVDVTTGTDYLGVPDTWSLVGGEAGAGKGVVVGVVDTGIAPENPSFAGSPLGTAAGAEPYLVGNDVVFAKKDGGTFRSTRVTGPQWDSGDYSTKVVGARFFVSGFGDVSSGDPKSPRDVEGHGSHTASTAAGDSGVTVKVTDAASATITGVAPQAKVAMYKACWTNPDGAGGCASSDLVAAIDQAVADGVDVINFSIGGAPSPTLSPEDHAFLGAASAGVFVAAAAGNSGPGATTLDHAYPWYTTVAASTLPFDVATATISTGLQVPGASTTVTDPVMGPLVYAGDAGSAICTPGALDSAKVSGRIVVCDRGEVARTDKSAAVASAGGIGMILVNTQPDSLDLDVHAVPTIHAQSDYRTGLVAAARTAGATATLSATNPTGYNPPAPQIAGFSSRGPVAADDADVLKPDVAAPGTGVLAAVQNGSSGQAQWAFLSGTSMASPHVAGLGALYLSLRPKALPSDIRSALMTTAKNTLNADGTANSDPFAQGAGQVQARVFLYPGLLYRSTRADWLSFLAGSGYSIQPAPAIDPSDLNQASISIGSLAGTQTVTRSVTALTAGTYTASVSGLPGITATVSPASLTLAVGETKSFTVTVTRGSAAANAWSTGSLTWKGAGKTVRAPIAVRPTVIDAPDEVTGTGQSGSTTVQVKGGASTSVALAASTLNKSTYLKNSAGTAKGASGVISTGQQVAYTFSVPSGTKLTRISLESGADAELWLAATRTYLGVIAVGDPYYASQYGPNETLDILTPTAGTYIIYVIADRAAAGTTFNLWATNIRSSGSTLTLSPSTLPLSPGVATSYQASWSGLAAGSRYVGYINNGSASNRTFLTVKTG</sequence>
<dbReference type="Gene3D" id="3.50.30.30">
    <property type="match status" value="1"/>
</dbReference>
<dbReference type="Gene3D" id="3.30.70.80">
    <property type="entry name" value="Peptidase S8 propeptide/proteinase inhibitor I9"/>
    <property type="match status" value="1"/>
</dbReference>
<dbReference type="InterPro" id="IPR045051">
    <property type="entry name" value="SBT"/>
</dbReference>
<feature type="region of interest" description="Disordered" evidence="9">
    <location>
        <begin position="251"/>
        <end position="273"/>
    </location>
</feature>
<feature type="chain" id="PRO_5046992364" evidence="10">
    <location>
        <begin position="34"/>
        <end position="975"/>
    </location>
</feature>
<dbReference type="InterPro" id="IPR036852">
    <property type="entry name" value="Peptidase_S8/S53_dom_sf"/>
</dbReference>
<feature type="domain" description="Inhibitor I9" evidence="13">
    <location>
        <begin position="45"/>
        <end position="144"/>
    </location>
</feature>
<dbReference type="InterPro" id="IPR046450">
    <property type="entry name" value="PA_dom_sf"/>
</dbReference>
<evidence type="ECO:0000256" key="7">
    <source>
        <dbReference type="PROSITE-ProRule" id="PRU01240"/>
    </source>
</evidence>
<dbReference type="Pfam" id="PF05922">
    <property type="entry name" value="Inhibitor_I9"/>
    <property type="match status" value="1"/>
</dbReference>
<protein>
    <submittedName>
        <fullName evidence="15">S8 family serine peptidase</fullName>
    </submittedName>
</protein>
<dbReference type="PRINTS" id="PR00723">
    <property type="entry name" value="SUBTILISIN"/>
</dbReference>
<dbReference type="SUPFAM" id="SSF52743">
    <property type="entry name" value="Subtilisin-like"/>
    <property type="match status" value="1"/>
</dbReference>
<evidence type="ECO:0000259" key="12">
    <source>
        <dbReference type="Pfam" id="PF02225"/>
    </source>
</evidence>
<evidence type="ECO:0000259" key="13">
    <source>
        <dbReference type="Pfam" id="PF05922"/>
    </source>
</evidence>
<dbReference type="InterPro" id="IPR010259">
    <property type="entry name" value="S8pro/Inhibitor_I9"/>
</dbReference>
<comment type="caution">
    <text evidence="15">The sequence shown here is derived from an EMBL/GenBank/DDBJ whole genome shotgun (WGS) entry which is preliminary data.</text>
</comment>
<dbReference type="EMBL" id="JBIQWL010000001">
    <property type="protein sequence ID" value="MFH8249529.1"/>
    <property type="molecule type" value="Genomic_DNA"/>
</dbReference>
<dbReference type="SUPFAM" id="SSF52025">
    <property type="entry name" value="PA domain"/>
    <property type="match status" value="1"/>
</dbReference>
<dbReference type="Pfam" id="PF00082">
    <property type="entry name" value="Peptidase_S8"/>
    <property type="match status" value="1"/>
</dbReference>
<evidence type="ECO:0000256" key="5">
    <source>
        <dbReference type="ARBA" id="ARBA00022801"/>
    </source>
</evidence>
<dbReference type="PROSITE" id="PS51318">
    <property type="entry name" value="TAT"/>
    <property type="match status" value="1"/>
</dbReference>
<evidence type="ECO:0000256" key="2">
    <source>
        <dbReference type="ARBA" id="ARBA00022525"/>
    </source>
</evidence>
<dbReference type="PROSITE" id="PS00138">
    <property type="entry name" value="SUBTILASE_SER"/>
    <property type="match status" value="1"/>
</dbReference>
<dbReference type="Proteomes" id="UP001610861">
    <property type="component" value="Unassembled WGS sequence"/>
</dbReference>
<evidence type="ECO:0000256" key="3">
    <source>
        <dbReference type="ARBA" id="ARBA00022670"/>
    </source>
</evidence>
<dbReference type="InterPro" id="IPR003137">
    <property type="entry name" value="PA_domain"/>
</dbReference>
<evidence type="ECO:0000259" key="11">
    <source>
        <dbReference type="Pfam" id="PF00082"/>
    </source>
</evidence>
<keyword evidence="16" id="KW-1185">Reference proteome</keyword>
<evidence type="ECO:0000256" key="4">
    <source>
        <dbReference type="ARBA" id="ARBA00022729"/>
    </source>
</evidence>
<dbReference type="Gene3D" id="2.60.120.380">
    <property type="match status" value="1"/>
</dbReference>
<gene>
    <name evidence="15" type="ORF">ACH3VR_04080</name>
</gene>
<keyword evidence="5 7" id="KW-0378">Hydrolase</keyword>
<evidence type="ECO:0000256" key="9">
    <source>
        <dbReference type="SAM" id="MobiDB-lite"/>
    </source>
</evidence>
<dbReference type="InterPro" id="IPR023828">
    <property type="entry name" value="Peptidase_S8_Ser-AS"/>
</dbReference>